<keyword evidence="1" id="KW-0472">Membrane</keyword>
<feature type="transmembrane region" description="Helical" evidence="1">
    <location>
        <begin position="70"/>
        <end position="90"/>
    </location>
</feature>
<protein>
    <recommendedName>
        <fullName evidence="4">DoxX family membrane protein</fullName>
    </recommendedName>
</protein>
<evidence type="ECO:0008006" key="4">
    <source>
        <dbReference type="Google" id="ProtNLM"/>
    </source>
</evidence>
<evidence type="ECO:0000313" key="2">
    <source>
        <dbReference type="EMBL" id="GAA4126996.1"/>
    </source>
</evidence>
<evidence type="ECO:0000256" key="1">
    <source>
        <dbReference type="SAM" id="Phobius"/>
    </source>
</evidence>
<dbReference type="Proteomes" id="UP001501495">
    <property type="component" value="Unassembled WGS sequence"/>
</dbReference>
<name>A0ABP7XWA4_9ACTN</name>
<dbReference type="EMBL" id="BAAAZH010000028">
    <property type="protein sequence ID" value="GAA4126996.1"/>
    <property type="molecule type" value="Genomic_DNA"/>
</dbReference>
<dbReference type="RefSeq" id="WP_344734975.1">
    <property type="nucleotide sequence ID" value="NZ_BAAAZH010000028.1"/>
</dbReference>
<dbReference type="PANTHER" id="PTHR36974:SF1">
    <property type="entry name" value="DOXX FAMILY MEMBRANE PROTEIN"/>
    <property type="match status" value="1"/>
</dbReference>
<feature type="transmembrane region" description="Helical" evidence="1">
    <location>
        <begin position="7"/>
        <end position="26"/>
    </location>
</feature>
<accession>A0ABP7XWA4</accession>
<evidence type="ECO:0000313" key="3">
    <source>
        <dbReference type="Proteomes" id="UP001501495"/>
    </source>
</evidence>
<feature type="transmembrane region" description="Helical" evidence="1">
    <location>
        <begin position="142"/>
        <end position="161"/>
    </location>
</feature>
<organism evidence="2 3">
    <name type="scientific">Nocardioides fonticola</name>
    <dbReference type="NCBI Taxonomy" id="450363"/>
    <lineage>
        <taxon>Bacteria</taxon>
        <taxon>Bacillati</taxon>
        <taxon>Actinomycetota</taxon>
        <taxon>Actinomycetes</taxon>
        <taxon>Propionibacteriales</taxon>
        <taxon>Nocardioidaceae</taxon>
        <taxon>Nocardioides</taxon>
    </lineage>
</organism>
<keyword evidence="1" id="KW-0812">Transmembrane</keyword>
<keyword evidence="3" id="KW-1185">Reference proteome</keyword>
<dbReference type="PANTHER" id="PTHR36974">
    <property type="entry name" value="MEMBRANE PROTEIN-RELATED"/>
    <property type="match status" value="1"/>
</dbReference>
<keyword evidence="1" id="KW-1133">Transmembrane helix</keyword>
<feature type="transmembrane region" description="Helical" evidence="1">
    <location>
        <begin position="46"/>
        <end position="63"/>
    </location>
</feature>
<gene>
    <name evidence="2" type="ORF">GCM10022215_37160</name>
</gene>
<proteinExistence type="predicted"/>
<comment type="caution">
    <text evidence="2">The sequence shown here is derived from an EMBL/GenBank/DDBJ whole genome shotgun (WGS) entry which is preliminary data.</text>
</comment>
<sequence length="162" mass="17711">MSPRTIVRVLLGSAMVFAGVAHLTFLRSDFDAQVPSWFPLPETFTVVASGVVEIALGAAFALWHARRREVGLMLAVFYVVIFPGNIGQYVEGVSAFGLDTDAARYQRLFFQPVLVLLALWGGESLRPADGVPRWPWEKHPRAVVGGVVVLLLGAALLAPLWR</sequence>
<reference evidence="3" key="1">
    <citation type="journal article" date="2019" name="Int. J. Syst. Evol. Microbiol.">
        <title>The Global Catalogue of Microorganisms (GCM) 10K type strain sequencing project: providing services to taxonomists for standard genome sequencing and annotation.</title>
        <authorList>
            <consortium name="The Broad Institute Genomics Platform"/>
            <consortium name="The Broad Institute Genome Sequencing Center for Infectious Disease"/>
            <person name="Wu L."/>
            <person name="Ma J."/>
        </authorList>
    </citation>
    <scope>NUCLEOTIDE SEQUENCE [LARGE SCALE GENOMIC DNA]</scope>
    <source>
        <strain evidence="3">JCM 16703</strain>
    </source>
</reference>